<dbReference type="EMBL" id="LDAU01000092">
    <property type="protein sequence ID" value="KRX06780.1"/>
    <property type="molecule type" value="Genomic_DNA"/>
</dbReference>
<comment type="caution">
    <text evidence="2">The sequence shown here is derived from an EMBL/GenBank/DDBJ whole genome shotgun (WGS) entry which is preliminary data.</text>
</comment>
<evidence type="ECO:0000313" key="3">
    <source>
        <dbReference type="Proteomes" id="UP000054937"/>
    </source>
</evidence>
<dbReference type="Proteomes" id="UP000054937">
    <property type="component" value="Unassembled WGS sequence"/>
</dbReference>
<gene>
    <name evidence="2" type="ORF">PPERSA_09182</name>
</gene>
<protein>
    <submittedName>
        <fullName evidence="2">Uncharacterized protein</fullName>
    </submittedName>
</protein>
<name>A0A0V0QWN7_PSEPJ</name>
<keyword evidence="3" id="KW-1185">Reference proteome</keyword>
<dbReference type="InParanoid" id="A0A0V0QWN7"/>
<dbReference type="AlphaFoldDB" id="A0A0V0QWN7"/>
<sequence>MQNFCNNTFSSQKLKCRQPNHTDQKLKFLCLNPSCTKEKRLLCDYCIQDHQHNEYLIKIKDLENKLPDQIHNWPITKNKHLFQPYLKQLVHQDPNQDAIRYFYDNNKTQVLYQNAGNVEKKDQIDLKNKINQQKSFMFSCKWEHSNYIEETFLKFQEIFENLKENITKKLQEMEKQIQMQIQCHLVNIEDLEFEIRDKLHSIFNVIELKNMFYKNNTEEDLEKLRNQIDEKYGNNSYQQQEEQCVKIIEKINLEKKQNDKIFAKINKIEKKIIDDFKDISDKLKIETFLLDLPQQNNFMKFVQSKYGSSQKNVKISSKMIQFLPDQNWKMVYSEPFNKNENINLKFKLSGKDIFNSFFTIGVVTQDDIEINQQNSFAQTGTQFALSPYKIHSKPNEQTGVRFYDTYYEGIDCHLDINIGKNQLEFYDKNKKSHIKNTGEFENCEKWRILISAYGPVAPTIILI</sequence>
<accession>A0A0V0QWN7</accession>
<evidence type="ECO:0000313" key="2">
    <source>
        <dbReference type="EMBL" id="KRX06780.1"/>
    </source>
</evidence>
<organism evidence="2 3">
    <name type="scientific">Pseudocohnilembus persalinus</name>
    <name type="common">Ciliate</name>
    <dbReference type="NCBI Taxonomy" id="266149"/>
    <lineage>
        <taxon>Eukaryota</taxon>
        <taxon>Sar</taxon>
        <taxon>Alveolata</taxon>
        <taxon>Ciliophora</taxon>
        <taxon>Intramacronucleata</taxon>
        <taxon>Oligohymenophorea</taxon>
        <taxon>Scuticociliatia</taxon>
        <taxon>Philasterida</taxon>
        <taxon>Pseudocohnilembidae</taxon>
        <taxon>Pseudocohnilembus</taxon>
    </lineage>
</organism>
<proteinExistence type="predicted"/>
<evidence type="ECO:0000256" key="1">
    <source>
        <dbReference type="SAM" id="Coils"/>
    </source>
</evidence>
<reference evidence="2 3" key="1">
    <citation type="journal article" date="2015" name="Sci. Rep.">
        <title>Genome of the facultative scuticociliatosis pathogen Pseudocohnilembus persalinus provides insight into its virulence through horizontal gene transfer.</title>
        <authorList>
            <person name="Xiong J."/>
            <person name="Wang G."/>
            <person name="Cheng J."/>
            <person name="Tian M."/>
            <person name="Pan X."/>
            <person name="Warren A."/>
            <person name="Jiang C."/>
            <person name="Yuan D."/>
            <person name="Miao W."/>
        </authorList>
    </citation>
    <scope>NUCLEOTIDE SEQUENCE [LARGE SCALE GENOMIC DNA]</scope>
    <source>
        <strain evidence="2">36N120E</strain>
    </source>
</reference>
<feature type="coiled-coil region" evidence="1">
    <location>
        <begin position="214"/>
        <end position="257"/>
    </location>
</feature>
<keyword evidence="1" id="KW-0175">Coiled coil</keyword>